<feature type="region of interest" description="Disordered" evidence="1">
    <location>
        <begin position="1"/>
        <end position="32"/>
    </location>
</feature>
<dbReference type="EMBL" id="JAGRRH010000004">
    <property type="protein sequence ID" value="KAG7370724.1"/>
    <property type="molecule type" value="Genomic_DNA"/>
</dbReference>
<dbReference type="OrthoDB" id="54105at2759"/>
<comment type="caution">
    <text evidence="2">The sequence shown here is derived from an EMBL/GenBank/DDBJ whole genome shotgun (WGS) entry which is preliminary data.</text>
</comment>
<accession>A0A9K3Q717</accession>
<gene>
    <name evidence="2" type="ORF">IV203_019294</name>
</gene>
<dbReference type="AlphaFoldDB" id="A0A9K3Q717"/>
<proteinExistence type="predicted"/>
<protein>
    <submittedName>
        <fullName evidence="2">Uncharacterized protein</fullName>
    </submittedName>
</protein>
<reference evidence="2" key="1">
    <citation type="journal article" date="2021" name="Sci. Rep.">
        <title>Diploid genomic architecture of Nitzschia inconspicua, an elite biomass production diatom.</title>
        <authorList>
            <person name="Oliver A."/>
            <person name="Podell S."/>
            <person name="Pinowska A."/>
            <person name="Traller J.C."/>
            <person name="Smith S.R."/>
            <person name="McClure R."/>
            <person name="Beliaev A."/>
            <person name="Bohutskyi P."/>
            <person name="Hill E.A."/>
            <person name="Rabines A."/>
            <person name="Zheng H."/>
            <person name="Allen L.Z."/>
            <person name="Kuo A."/>
            <person name="Grigoriev I.V."/>
            <person name="Allen A.E."/>
            <person name="Hazlebeck D."/>
            <person name="Allen E.E."/>
        </authorList>
    </citation>
    <scope>NUCLEOTIDE SEQUENCE</scope>
    <source>
        <strain evidence="2">Hildebrandi</strain>
    </source>
</reference>
<sequence>MVKPAALSQSSSSHHRRRSPLKMGAPSTTTITSSSSPGMILGITTLLATFLIVKNASLIEPLVACGALSSSSAMDFAIATVPLQKPSGSKPLSLRSNDSPSSSGPPMFTSSLSTNPSGIRQWGCQRNETPTIFVHLGKAGGGSNRARLAAAAQQYDRTNWFEPEKDTHFYPIPVEHSYGTGAQYRRGKFCHSVNYHHLVPGGGASKDGNVTAVDRADAFFVKKINALKATFEGSLPCNATTPLGLAVACPQPAGRSCMGCDLRSDYCDTVYVGHNYLGSELHWLPPRYLKRWWESNMVHPTNDHVDRSPSTLYYDSNLQSDIEKTWTRLGSTAHDAVWCTDGHIVHNGRPRAKTRLTNDDPSFQKCFKTIISQADDQFRQFWRSADYSPIYASMPLLRTTMIRDPWSWLGSKFFWHHLDVKGLKCDHQHFGRWIPWAVKEYLLPFCGVDCENRWDQGLMTFEEMAVQAEGNLKQSFSVVGLLNETESFYDMVSARIGYLNLRNNPHVVGGDHQSVGLHMEEMKRCRALYLTADFQEEAKRQYPELKLMERIFEVAVEVNRFQKQELNQCQS</sequence>
<reference evidence="2" key="2">
    <citation type="submission" date="2021-04" db="EMBL/GenBank/DDBJ databases">
        <authorList>
            <person name="Podell S."/>
        </authorList>
    </citation>
    <scope>NUCLEOTIDE SEQUENCE</scope>
    <source>
        <strain evidence="2">Hildebrandi</strain>
    </source>
</reference>
<organism evidence="2 3">
    <name type="scientific">Nitzschia inconspicua</name>
    <dbReference type="NCBI Taxonomy" id="303405"/>
    <lineage>
        <taxon>Eukaryota</taxon>
        <taxon>Sar</taxon>
        <taxon>Stramenopiles</taxon>
        <taxon>Ochrophyta</taxon>
        <taxon>Bacillariophyta</taxon>
        <taxon>Bacillariophyceae</taxon>
        <taxon>Bacillariophycidae</taxon>
        <taxon>Bacillariales</taxon>
        <taxon>Bacillariaceae</taxon>
        <taxon>Nitzschia</taxon>
    </lineage>
</organism>
<evidence type="ECO:0000313" key="2">
    <source>
        <dbReference type="EMBL" id="KAG7370724.1"/>
    </source>
</evidence>
<feature type="compositionally biased region" description="Low complexity" evidence="1">
    <location>
        <begin position="91"/>
        <end position="106"/>
    </location>
</feature>
<dbReference type="Proteomes" id="UP000693970">
    <property type="component" value="Unassembled WGS sequence"/>
</dbReference>
<evidence type="ECO:0000256" key="1">
    <source>
        <dbReference type="SAM" id="MobiDB-lite"/>
    </source>
</evidence>
<keyword evidence="3" id="KW-1185">Reference proteome</keyword>
<name>A0A9K3Q717_9STRA</name>
<evidence type="ECO:0000313" key="3">
    <source>
        <dbReference type="Proteomes" id="UP000693970"/>
    </source>
</evidence>
<feature type="region of interest" description="Disordered" evidence="1">
    <location>
        <begin position="87"/>
        <end position="111"/>
    </location>
</feature>